<evidence type="ECO:0000313" key="3">
    <source>
        <dbReference type="EMBL" id="NYF52816.1"/>
    </source>
</evidence>
<feature type="compositionally biased region" description="Basic and acidic residues" evidence="1">
    <location>
        <begin position="68"/>
        <end position="94"/>
    </location>
</feature>
<dbReference type="Proteomes" id="UP000534186">
    <property type="component" value="Unassembled WGS sequence"/>
</dbReference>
<organism evidence="3 4">
    <name type="scientific">Tunturiibacter lichenicola</name>
    <dbReference type="NCBI Taxonomy" id="2051959"/>
    <lineage>
        <taxon>Bacteria</taxon>
        <taxon>Pseudomonadati</taxon>
        <taxon>Acidobacteriota</taxon>
        <taxon>Terriglobia</taxon>
        <taxon>Terriglobales</taxon>
        <taxon>Acidobacteriaceae</taxon>
        <taxon>Tunturiibacter</taxon>
    </lineage>
</organism>
<feature type="region of interest" description="Disordered" evidence="1">
    <location>
        <begin position="64"/>
        <end position="103"/>
    </location>
</feature>
<feature type="transmembrane region" description="Helical" evidence="2">
    <location>
        <begin position="38"/>
        <end position="54"/>
    </location>
</feature>
<name>A0A7Y9NNW4_9BACT</name>
<accession>A0A7Y9NNW4</accession>
<protein>
    <submittedName>
        <fullName evidence="3">Uncharacterized protein</fullName>
    </submittedName>
</protein>
<dbReference type="AlphaFoldDB" id="A0A7Y9NNW4"/>
<keyword evidence="2" id="KW-1133">Transmembrane helix</keyword>
<evidence type="ECO:0000256" key="1">
    <source>
        <dbReference type="SAM" id="MobiDB-lite"/>
    </source>
</evidence>
<proteinExistence type="predicted"/>
<keyword evidence="2" id="KW-0812">Transmembrane</keyword>
<reference evidence="3 4" key="1">
    <citation type="submission" date="2020-07" db="EMBL/GenBank/DDBJ databases">
        <title>Genomic Encyclopedia of Type Strains, Phase IV (KMG-V): Genome sequencing to study the core and pangenomes of soil and plant-associated prokaryotes.</title>
        <authorList>
            <person name="Whitman W."/>
        </authorList>
    </citation>
    <scope>NUCLEOTIDE SEQUENCE [LARGE SCALE GENOMIC DNA]</scope>
    <source>
        <strain evidence="3 4">M8UP30</strain>
    </source>
</reference>
<evidence type="ECO:0000256" key="2">
    <source>
        <dbReference type="SAM" id="Phobius"/>
    </source>
</evidence>
<sequence length="103" mass="11583">MSKTPVVSGVFLFAYSFIIAVGVKLIRHVNVLDWPGFSWFWGLTGFLVSAQVLVDHRLGWRLSGDGRTCNDKEQKQIPFGDDNKKSRRKSDGDGNGKNNGRVW</sequence>
<dbReference type="EMBL" id="JACCCV010000002">
    <property type="protein sequence ID" value="NYF52816.1"/>
    <property type="molecule type" value="Genomic_DNA"/>
</dbReference>
<comment type="caution">
    <text evidence="3">The sequence shown here is derived from an EMBL/GenBank/DDBJ whole genome shotgun (WGS) entry which is preliminary data.</text>
</comment>
<keyword evidence="2" id="KW-0472">Membrane</keyword>
<evidence type="ECO:0000313" key="4">
    <source>
        <dbReference type="Proteomes" id="UP000534186"/>
    </source>
</evidence>
<feature type="transmembrane region" description="Helical" evidence="2">
    <location>
        <begin position="7"/>
        <end position="26"/>
    </location>
</feature>
<gene>
    <name evidence="3" type="ORF">HDF12_003215</name>
</gene>